<accession>A0A232FNI9</accession>
<comment type="caution">
    <text evidence="1">The sequence shown here is derived from an EMBL/GenBank/DDBJ whole genome shotgun (WGS) entry which is preliminary data.</text>
</comment>
<protein>
    <submittedName>
        <fullName evidence="1">Uncharacterized protein</fullName>
    </submittedName>
</protein>
<organism evidence="1 2">
    <name type="scientific">Trichomalopsis sarcophagae</name>
    <dbReference type="NCBI Taxonomy" id="543379"/>
    <lineage>
        <taxon>Eukaryota</taxon>
        <taxon>Metazoa</taxon>
        <taxon>Ecdysozoa</taxon>
        <taxon>Arthropoda</taxon>
        <taxon>Hexapoda</taxon>
        <taxon>Insecta</taxon>
        <taxon>Pterygota</taxon>
        <taxon>Neoptera</taxon>
        <taxon>Endopterygota</taxon>
        <taxon>Hymenoptera</taxon>
        <taxon>Apocrita</taxon>
        <taxon>Proctotrupomorpha</taxon>
        <taxon>Chalcidoidea</taxon>
        <taxon>Pteromalidae</taxon>
        <taxon>Pteromalinae</taxon>
        <taxon>Trichomalopsis</taxon>
    </lineage>
</organism>
<evidence type="ECO:0000313" key="2">
    <source>
        <dbReference type="Proteomes" id="UP000215335"/>
    </source>
</evidence>
<keyword evidence="2" id="KW-1185">Reference proteome</keyword>
<gene>
    <name evidence="1" type="ORF">TSAR_007999</name>
</gene>
<reference evidence="1 2" key="1">
    <citation type="journal article" date="2017" name="Curr. Biol.">
        <title>The Evolution of Venom by Co-option of Single-Copy Genes.</title>
        <authorList>
            <person name="Martinson E.O."/>
            <person name="Mrinalini"/>
            <person name="Kelkar Y.D."/>
            <person name="Chang C.H."/>
            <person name="Werren J.H."/>
        </authorList>
    </citation>
    <scope>NUCLEOTIDE SEQUENCE [LARGE SCALE GENOMIC DNA]</scope>
    <source>
        <strain evidence="1 2">Alberta</strain>
        <tissue evidence="1">Whole body</tissue>
    </source>
</reference>
<dbReference type="EMBL" id="NNAY01000004">
    <property type="protein sequence ID" value="OXU32205.1"/>
    <property type="molecule type" value="Genomic_DNA"/>
</dbReference>
<dbReference type="AlphaFoldDB" id="A0A232FNI9"/>
<proteinExistence type="predicted"/>
<dbReference type="Proteomes" id="UP000215335">
    <property type="component" value="Unassembled WGS sequence"/>
</dbReference>
<name>A0A232FNI9_9HYME</name>
<sequence>MAIHQNHLSSASQFAQIIIQSTRLPAHFTLSNL</sequence>
<evidence type="ECO:0000313" key="1">
    <source>
        <dbReference type="EMBL" id="OXU32205.1"/>
    </source>
</evidence>